<protein>
    <recommendedName>
        <fullName evidence="2">Antitoxin</fullName>
    </recommendedName>
</protein>
<comment type="similarity">
    <text evidence="1 2">Belongs to the phD/YefM antitoxin family.</text>
</comment>
<reference evidence="3 4" key="1">
    <citation type="journal article" date="2016" name="Environ. Microbiol.">
        <title>Genomic resolution of a cold subsurface aquifer community provides metabolic insights for novel microbes adapted to high CO concentrations.</title>
        <authorList>
            <person name="Probst A.J."/>
            <person name="Castelle C.J."/>
            <person name="Singh A."/>
            <person name="Brown C.T."/>
            <person name="Anantharaman K."/>
            <person name="Sharon I."/>
            <person name="Hug L.A."/>
            <person name="Burstein D."/>
            <person name="Emerson J.B."/>
            <person name="Thomas B.C."/>
            <person name="Banfield J.F."/>
        </authorList>
    </citation>
    <scope>NUCLEOTIDE SEQUENCE [LARGE SCALE GENOMIC DNA]</scope>
    <source>
        <strain evidence="3">CG2_30_44_31</strain>
    </source>
</reference>
<comment type="function">
    <text evidence="2">Antitoxin component of a type II toxin-antitoxin (TA) system.</text>
</comment>
<name>A0A1J5B809_9BACT</name>
<evidence type="ECO:0000256" key="2">
    <source>
        <dbReference type="RuleBase" id="RU362080"/>
    </source>
</evidence>
<dbReference type="EMBL" id="MNXQ01000036">
    <property type="protein sequence ID" value="OIP03471.1"/>
    <property type="molecule type" value="Genomic_DNA"/>
</dbReference>
<dbReference type="NCBIfam" id="TIGR01552">
    <property type="entry name" value="phd_fam"/>
    <property type="match status" value="1"/>
</dbReference>
<evidence type="ECO:0000313" key="3">
    <source>
        <dbReference type="EMBL" id="OIP03471.1"/>
    </source>
</evidence>
<accession>A0A1J5B809</accession>
<evidence type="ECO:0000313" key="4">
    <source>
        <dbReference type="Proteomes" id="UP000183605"/>
    </source>
</evidence>
<organism evidence="3 4">
    <name type="scientific">Candidatus Beckwithbacteria bacterium CG2_30_44_31</name>
    <dbReference type="NCBI Taxonomy" id="1805035"/>
    <lineage>
        <taxon>Bacteria</taxon>
        <taxon>Candidatus Beckwithiibacteriota</taxon>
    </lineage>
</organism>
<sequence length="85" mass="9576">MNSTFSIPITQLKQNAAQVIDDVVTSGQSAIIMQRSQPRVVIADFDYFNSLEAAVVDFLDAQEAEKSKKEPKISLKNYIKKRWGN</sequence>
<dbReference type="Gene3D" id="3.40.1620.10">
    <property type="entry name" value="YefM-like domain"/>
    <property type="match status" value="1"/>
</dbReference>
<dbReference type="AlphaFoldDB" id="A0A1J5B809"/>
<dbReference type="Proteomes" id="UP000183605">
    <property type="component" value="Unassembled WGS sequence"/>
</dbReference>
<comment type="caution">
    <text evidence="3">The sequence shown here is derived from an EMBL/GenBank/DDBJ whole genome shotgun (WGS) entry which is preliminary data.</text>
</comment>
<gene>
    <name evidence="3" type="ORF">AUK18_01965</name>
</gene>
<dbReference type="SUPFAM" id="SSF143120">
    <property type="entry name" value="YefM-like"/>
    <property type="match status" value="1"/>
</dbReference>
<dbReference type="Pfam" id="PF02604">
    <property type="entry name" value="PhdYeFM_antitox"/>
    <property type="match status" value="1"/>
</dbReference>
<dbReference type="InterPro" id="IPR006442">
    <property type="entry name" value="Antitoxin_Phd/YefM"/>
</dbReference>
<dbReference type="InterPro" id="IPR036165">
    <property type="entry name" value="YefM-like_sf"/>
</dbReference>
<proteinExistence type="inferred from homology"/>
<evidence type="ECO:0000256" key="1">
    <source>
        <dbReference type="ARBA" id="ARBA00009981"/>
    </source>
</evidence>